<dbReference type="InterPro" id="IPR006640">
    <property type="entry name" value="SprT-like_domain"/>
</dbReference>
<evidence type="ECO:0000259" key="1">
    <source>
        <dbReference type="Pfam" id="PF10263"/>
    </source>
</evidence>
<reference evidence="2" key="1">
    <citation type="submission" date="2022-07" db="EMBL/GenBank/DDBJ databases">
        <title>Complete genome sequence of Salinispirillum sp. LH10-3-1 capable of multiple carbohydrate inversion isolated from a soda lake.</title>
        <authorList>
            <person name="Liu J."/>
            <person name="Zhai Y."/>
            <person name="Zhang H."/>
            <person name="Yang H."/>
            <person name="Qu J."/>
            <person name="Li J."/>
        </authorList>
    </citation>
    <scope>NUCLEOTIDE SEQUENCE</scope>
    <source>
        <strain evidence="2">LH 10-3-1</strain>
    </source>
</reference>
<evidence type="ECO:0000313" key="2">
    <source>
        <dbReference type="EMBL" id="WLD57111.1"/>
    </source>
</evidence>
<protein>
    <submittedName>
        <fullName evidence="2">SprT-like domain-containing protein</fullName>
    </submittedName>
</protein>
<dbReference type="Pfam" id="PF10263">
    <property type="entry name" value="SprT-like"/>
    <property type="match status" value="1"/>
</dbReference>
<dbReference type="GO" id="GO:0006950">
    <property type="term" value="P:response to stress"/>
    <property type="evidence" value="ECO:0007669"/>
    <property type="project" value="UniProtKB-ARBA"/>
</dbReference>
<proteinExistence type="predicted"/>
<dbReference type="EMBL" id="CP101717">
    <property type="protein sequence ID" value="WLD57111.1"/>
    <property type="molecule type" value="Genomic_DNA"/>
</dbReference>
<feature type="domain" description="SprT-like" evidence="1">
    <location>
        <begin position="38"/>
        <end position="117"/>
    </location>
</feature>
<dbReference type="AlphaFoldDB" id="A0AB38YCN9"/>
<sequence length="190" mass="22144">MVLTLNRGLLPIYATMTPAEQQKLEAIEALASSLLARHLPQWSFSFNRQRRTLGLCRYREKRIELSQHHALAGSLLQAKETILHEIAHGMAGPRTGHGAKWQKIMRELGQEPKVTAKTEYDLDDYRWALVRKDGNDLHWITGRYRQPKRTDHWLLRGQPKTLGTVYYCAFDQYQEYVEGKRLLTDVLLFQ</sequence>
<name>A0AB38YCN9_9GAMM</name>
<gene>
    <name evidence="2" type="ORF">NFC81_10275</name>
</gene>
<organism evidence="2">
    <name type="scientific">Salinispirillum sp. LH 10-3-1</name>
    <dbReference type="NCBI Taxonomy" id="2952525"/>
    <lineage>
        <taxon>Bacteria</taxon>
        <taxon>Pseudomonadati</taxon>
        <taxon>Pseudomonadota</taxon>
        <taxon>Gammaproteobacteria</taxon>
        <taxon>Oceanospirillales</taxon>
        <taxon>Saccharospirillaceae</taxon>
        <taxon>Salinispirillum</taxon>
    </lineage>
</organism>
<dbReference type="RefSeq" id="WP_304994398.1">
    <property type="nucleotide sequence ID" value="NZ_CP101717.1"/>
</dbReference>
<accession>A0AB38YCN9</accession>